<evidence type="ECO:0000313" key="3">
    <source>
        <dbReference type="Proteomes" id="UP000007517"/>
    </source>
</evidence>
<dbReference type="InterPro" id="IPR025669">
    <property type="entry name" value="AAA_dom"/>
</dbReference>
<feature type="domain" description="AAA" evidence="1">
    <location>
        <begin position="1"/>
        <end position="196"/>
    </location>
</feature>
<proteinExistence type="predicted"/>
<dbReference type="OrthoDB" id="69313at2"/>
<dbReference type="SUPFAM" id="SSF52540">
    <property type="entry name" value="P-loop containing nucleoside triphosphate hydrolases"/>
    <property type="match status" value="1"/>
</dbReference>
<accession>H6RSW9</accession>
<dbReference type="Pfam" id="PF13614">
    <property type="entry name" value="AAA_31"/>
    <property type="match status" value="1"/>
</dbReference>
<evidence type="ECO:0000313" key="2">
    <source>
        <dbReference type="EMBL" id="CCG03072.1"/>
    </source>
</evidence>
<dbReference type="eggNOG" id="COG1192">
    <property type="taxonomic scope" value="Bacteria"/>
</dbReference>
<reference evidence="3" key="2">
    <citation type="submission" date="2012-02" db="EMBL/GenBank/DDBJ databases">
        <title>Complete genome sequence of Blastococcus saxobsidens strain DD2.</title>
        <authorList>
            <person name="Genoscope."/>
        </authorList>
    </citation>
    <scope>NUCLEOTIDE SEQUENCE [LARGE SCALE GENOMIC DNA]</scope>
    <source>
        <strain evidence="3">DD2</strain>
    </source>
</reference>
<dbReference type="RefSeq" id="WP_014375955.1">
    <property type="nucleotide sequence ID" value="NC_016943.1"/>
</dbReference>
<name>H6RSW9_BLASD</name>
<dbReference type="PANTHER" id="PTHR13696">
    <property type="entry name" value="P-LOOP CONTAINING NUCLEOSIDE TRIPHOSPHATE HYDROLASE"/>
    <property type="match status" value="1"/>
</dbReference>
<dbReference type="STRING" id="1146883.BLASA_2164"/>
<dbReference type="EMBL" id="FO117623">
    <property type="protein sequence ID" value="CCG03072.1"/>
    <property type="molecule type" value="Genomic_DNA"/>
</dbReference>
<organism evidence="2 3">
    <name type="scientific">Blastococcus saxobsidens (strain DD2)</name>
    <dbReference type="NCBI Taxonomy" id="1146883"/>
    <lineage>
        <taxon>Bacteria</taxon>
        <taxon>Bacillati</taxon>
        <taxon>Actinomycetota</taxon>
        <taxon>Actinomycetes</taxon>
        <taxon>Geodermatophilales</taxon>
        <taxon>Geodermatophilaceae</taxon>
        <taxon>Blastococcus</taxon>
    </lineage>
</organism>
<dbReference type="AlphaFoldDB" id="H6RSW9"/>
<sequence>MTTLAFFNNKGGVGKTTLAYHLATMMSRLGQRVLAVDLDPQANLTAQFVAEDELEGLWAEGQDAATVADAVKPIVEGLGDVSRVPPRPVEERLWLLPGDLGLSRFEDNLASAWPRSFTGVDPAAVRTTTAFHRIIEAAAQDVSPDVVIIDVGPNLGAINRAALLAADHVLIPLGADLFSLQGLRNLGPTLRDWRTTWQQTALPRIPSGISAPTGRMEPLGYVVMQPSMRLDRPVRAYGRWLRRMPQVYAEAVLGDPAAASPDNEIATVRNYRSLMPLAHDARKPMFDLRAADGAVGSTQRYVALCLQEFTTLTQDVLTRLELPSASTAGTLA</sequence>
<keyword evidence="3" id="KW-1185">Reference proteome</keyword>
<dbReference type="InterPro" id="IPR027417">
    <property type="entry name" value="P-loop_NTPase"/>
</dbReference>
<dbReference type="HOGENOM" id="CLU_037612_2_0_11"/>
<dbReference type="CDD" id="cd02042">
    <property type="entry name" value="ParAB_family"/>
    <property type="match status" value="1"/>
</dbReference>
<evidence type="ECO:0000259" key="1">
    <source>
        <dbReference type="Pfam" id="PF13614"/>
    </source>
</evidence>
<dbReference type="InterPro" id="IPR050678">
    <property type="entry name" value="DNA_Partitioning_ATPase"/>
</dbReference>
<gene>
    <name evidence="2" type="ordered locus">BLASA_2164</name>
</gene>
<dbReference type="Proteomes" id="UP000007517">
    <property type="component" value="Chromosome"/>
</dbReference>
<reference evidence="2 3" key="1">
    <citation type="journal article" date="2012" name="J. Bacteriol.">
        <title>Genome Sequence of Blastococcus saxobsidens DD2, a Stone-Inhabiting Bacterium.</title>
        <authorList>
            <person name="Chouaia B."/>
            <person name="Crotti E."/>
            <person name="Brusetti L."/>
            <person name="Daffonchio D."/>
            <person name="Essoussi I."/>
            <person name="Nouioui I."/>
            <person name="Sbissi I."/>
            <person name="Ghodhbane-Gtari F."/>
            <person name="Gtari M."/>
            <person name="Vacherie B."/>
            <person name="Barbe V."/>
            <person name="Medigue C."/>
            <person name="Gury J."/>
            <person name="Pujic P."/>
            <person name="Normand P."/>
        </authorList>
    </citation>
    <scope>NUCLEOTIDE SEQUENCE [LARGE SCALE GENOMIC DNA]</scope>
    <source>
        <strain evidence="2 3">DD2</strain>
    </source>
</reference>
<protein>
    <submittedName>
        <fullName evidence="2">Putative phage-related regulatory protein cII</fullName>
    </submittedName>
</protein>
<dbReference type="PANTHER" id="PTHR13696:SF99">
    <property type="entry name" value="COBYRINIC ACID AC-DIAMIDE SYNTHASE"/>
    <property type="match status" value="1"/>
</dbReference>
<dbReference type="Gene3D" id="3.40.50.300">
    <property type="entry name" value="P-loop containing nucleotide triphosphate hydrolases"/>
    <property type="match status" value="1"/>
</dbReference>
<dbReference type="KEGG" id="bsd:BLASA_2164"/>